<feature type="signal peptide" evidence="7">
    <location>
        <begin position="1"/>
        <end position="20"/>
    </location>
</feature>
<keyword evidence="10" id="KW-1185">Reference proteome</keyword>
<dbReference type="SMART" id="SM00180">
    <property type="entry name" value="EGF_Lam"/>
    <property type="match status" value="4"/>
</dbReference>
<organism evidence="9 10">
    <name type="scientific">Hirundo rustica rustica</name>
    <dbReference type="NCBI Taxonomy" id="333673"/>
    <lineage>
        <taxon>Eukaryota</taxon>
        <taxon>Metazoa</taxon>
        <taxon>Chordata</taxon>
        <taxon>Craniata</taxon>
        <taxon>Vertebrata</taxon>
        <taxon>Euteleostomi</taxon>
        <taxon>Archelosauria</taxon>
        <taxon>Archosauria</taxon>
        <taxon>Dinosauria</taxon>
        <taxon>Saurischia</taxon>
        <taxon>Theropoda</taxon>
        <taxon>Coelurosauria</taxon>
        <taxon>Aves</taxon>
        <taxon>Neognathae</taxon>
        <taxon>Neoaves</taxon>
        <taxon>Telluraves</taxon>
        <taxon>Australaves</taxon>
        <taxon>Passeriformes</taxon>
        <taxon>Sylvioidea</taxon>
        <taxon>Hirundinidae</taxon>
        <taxon>Hirundo</taxon>
    </lineage>
</organism>
<dbReference type="EMBL" id="QRBI01000111">
    <property type="protein sequence ID" value="RMC10763.1"/>
    <property type="molecule type" value="Genomic_DNA"/>
</dbReference>
<dbReference type="InterPro" id="IPR000742">
    <property type="entry name" value="EGF"/>
</dbReference>
<evidence type="ECO:0000256" key="6">
    <source>
        <dbReference type="SAM" id="MobiDB-lite"/>
    </source>
</evidence>
<dbReference type="PRINTS" id="PR00011">
    <property type="entry name" value="EGFLAMININ"/>
</dbReference>
<dbReference type="FunFam" id="2.170.300.10:FF:000041">
    <property type="entry name" value="Tyrosine protein kinase receptor tie-1, putative"/>
    <property type="match status" value="1"/>
</dbReference>
<dbReference type="SUPFAM" id="SSF57184">
    <property type="entry name" value="Growth factor receptor domain"/>
    <property type="match status" value="1"/>
</dbReference>
<protein>
    <recommendedName>
        <fullName evidence="8">EGF-like domain-containing protein</fullName>
    </recommendedName>
</protein>
<feature type="disulfide bond" evidence="5">
    <location>
        <begin position="75"/>
        <end position="84"/>
    </location>
</feature>
<sequence length="800" mass="84520">MESARPILCLQLWLWVQSSAQELDPEGRNVCRFPAGPACCPGWKQDGRACTLAVCEGEDACSEGEVCVKPGLCRCKPGFFGADCSSRCPERYWGHDCKRSCPCHPNGRCDPVSGRCTCDPHHWGGLCQFPCQCGPHGRCDPLSGACHCEPGWWAPGCRKQCQCNPSTSQCDPQTGLCRCLPGWWGRRCSFKCSCNVSPCAQETGKCECLAGFWGPACQRRCDCGHGSCSPVSGHCSCEPGYQGRSCREPCPAGKYGSQCVHSCGSCKRSQPCSPVDGFCLACQPGWNGTLCKDPCAPGFHGEGCLQPCPRCLHGEPCDPQTGSCLRCDPGWTGPSCNSSCPVGTFGDGCQFLCPECVSGSCDPVTGVCICQAGYWGDRAAVPDDDVVARMKHHVQGVLANLSALVPCFNLGSSKLPKVTVSHHDTEIPFNPSFIEPPSSAWVSDSSFSSFDTDNEGPEYSVPPREGIPLLGGAELQDGASPPGQALPDPSAFDSEDVSQPFAIPRTSSIAKAKRPSVSFAEGTKFGAAETPSPSRKPKAPWSPSRMTPPPGDAGAETPGERPASDCYENPEPLSKGDESHRPSPRATPGGRRRVVTGTRHVAQRVEALEAAAKSGTWEAKGKEPNVTTIYMMVGTAGQDPRAEGTGEGRVQAVLKRLGSLQRGKWAAKEEPKVRRSMEAIQKPPRRALAQRRDSENSCKHGESVPGAPAESAPGRHQQTAAKRLSLLLASLSSKNTGAQDGAGETAGATEKGKSPELAGSLERKGQAAAEEEPKYENVASSGADSPSGPGKELPAAPPAT</sequence>
<dbReference type="InterPro" id="IPR002049">
    <property type="entry name" value="LE_dom"/>
</dbReference>
<feature type="compositionally biased region" description="Basic and acidic residues" evidence="6">
    <location>
        <begin position="666"/>
        <end position="677"/>
    </location>
</feature>
<gene>
    <name evidence="9" type="ORF">DUI87_12475</name>
</gene>
<dbReference type="GO" id="GO:0010976">
    <property type="term" value="P:positive regulation of neuron projection development"/>
    <property type="evidence" value="ECO:0007669"/>
    <property type="project" value="TreeGrafter"/>
</dbReference>
<evidence type="ECO:0000256" key="3">
    <source>
        <dbReference type="ARBA" id="ARBA00022737"/>
    </source>
</evidence>
<name>A0A3M0KC37_HIRRU</name>
<evidence type="ECO:0000313" key="9">
    <source>
        <dbReference type="EMBL" id="RMC10763.1"/>
    </source>
</evidence>
<feature type="compositionally biased region" description="Low complexity" evidence="6">
    <location>
        <begin position="779"/>
        <end position="790"/>
    </location>
</feature>
<dbReference type="GO" id="GO:0030169">
    <property type="term" value="F:low-density lipoprotein particle binding"/>
    <property type="evidence" value="ECO:0007669"/>
    <property type="project" value="TreeGrafter"/>
</dbReference>
<dbReference type="GO" id="GO:0005044">
    <property type="term" value="F:scavenger receptor activity"/>
    <property type="evidence" value="ECO:0007669"/>
    <property type="project" value="InterPro"/>
</dbReference>
<feature type="domain" description="EGF-like" evidence="8">
    <location>
        <begin position="51"/>
        <end position="85"/>
    </location>
</feature>
<feature type="compositionally biased region" description="Low complexity" evidence="6">
    <location>
        <begin position="584"/>
        <end position="597"/>
    </location>
</feature>
<dbReference type="InterPro" id="IPR009030">
    <property type="entry name" value="Growth_fac_rcpt_cys_sf"/>
</dbReference>
<proteinExistence type="predicted"/>
<feature type="compositionally biased region" description="Low complexity" evidence="6">
    <location>
        <begin position="724"/>
        <end position="733"/>
    </location>
</feature>
<dbReference type="GO" id="GO:0016358">
    <property type="term" value="P:dendrite development"/>
    <property type="evidence" value="ECO:0007669"/>
    <property type="project" value="TreeGrafter"/>
</dbReference>
<feature type="chain" id="PRO_5018277100" description="EGF-like domain-containing protein" evidence="7">
    <location>
        <begin position="21"/>
        <end position="800"/>
    </location>
</feature>
<dbReference type="GO" id="GO:0007157">
    <property type="term" value="P:heterophilic cell-cell adhesion via plasma membrane cell adhesion molecules"/>
    <property type="evidence" value="ECO:0007669"/>
    <property type="project" value="TreeGrafter"/>
</dbReference>
<dbReference type="Gene3D" id="2.170.300.10">
    <property type="entry name" value="Tie2 ligand-binding domain superfamily"/>
    <property type="match status" value="3"/>
</dbReference>
<keyword evidence="4 5" id="KW-1015">Disulfide bond</keyword>
<evidence type="ECO:0000259" key="8">
    <source>
        <dbReference type="PROSITE" id="PS50026"/>
    </source>
</evidence>
<evidence type="ECO:0000256" key="2">
    <source>
        <dbReference type="ARBA" id="ARBA00022729"/>
    </source>
</evidence>
<evidence type="ECO:0000256" key="7">
    <source>
        <dbReference type="SAM" id="SignalP"/>
    </source>
</evidence>
<dbReference type="STRING" id="333673.A0A3M0KC37"/>
<dbReference type="Proteomes" id="UP000269221">
    <property type="component" value="Unassembled WGS sequence"/>
</dbReference>
<dbReference type="GO" id="GO:0016322">
    <property type="term" value="P:neuron remodeling"/>
    <property type="evidence" value="ECO:0007669"/>
    <property type="project" value="TreeGrafter"/>
</dbReference>
<evidence type="ECO:0000256" key="1">
    <source>
        <dbReference type="ARBA" id="ARBA00022536"/>
    </source>
</evidence>
<evidence type="ECO:0000313" key="10">
    <source>
        <dbReference type="Proteomes" id="UP000269221"/>
    </source>
</evidence>
<feature type="region of interest" description="Disordered" evidence="6">
    <location>
        <begin position="444"/>
        <end position="597"/>
    </location>
</feature>
<comment type="caution">
    <text evidence="9">The sequence shown here is derived from an EMBL/GenBank/DDBJ whole genome shotgun (WGS) entry which is preliminary data.</text>
</comment>
<dbReference type="PROSITE" id="PS00022">
    <property type="entry name" value="EGF_1"/>
    <property type="match status" value="3"/>
</dbReference>
<evidence type="ECO:0000256" key="4">
    <source>
        <dbReference type="ARBA" id="ARBA00023157"/>
    </source>
</evidence>
<keyword evidence="2 7" id="KW-0732">Signal</keyword>
<dbReference type="InterPro" id="IPR042635">
    <property type="entry name" value="MEGF10/SREC1/2-like"/>
</dbReference>
<dbReference type="GO" id="GO:0016020">
    <property type="term" value="C:membrane"/>
    <property type="evidence" value="ECO:0007669"/>
    <property type="project" value="TreeGrafter"/>
</dbReference>
<dbReference type="PANTHER" id="PTHR24043:SF0">
    <property type="entry name" value="SCAVENGER RECEPTOR CLASS F MEMBER 1"/>
    <property type="match status" value="1"/>
</dbReference>
<dbReference type="OrthoDB" id="6130531at2759"/>
<dbReference type="PROSITE" id="PS50026">
    <property type="entry name" value="EGF_3"/>
    <property type="match status" value="1"/>
</dbReference>
<dbReference type="CDD" id="cd00055">
    <property type="entry name" value="EGF_Lam"/>
    <property type="match status" value="1"/>
</dbReference>
<dbReference type="PANTHER" id="PTHR24043">
    <property type="entry name" value="SCAVENGER RECEPTOR CLASS F"/>
    <property type="match status" value="1"/>
</dbReference>
<keyword evidence="1 5" id="KW-0245">EGF-like domain</keyword>
<comment type="caution">
    <text evidence="5">Lacks conserved residue(s) required for the propagation of feature annotation.</text>
</comment>
<evidence type="ECO:0000256" key="5">
    <source>
        <dbReference type="PROSITE-ProRule" id="PRU00076"/>
    </source>
</evidence>
<reference evidence="9 10" key="1">
    <citation type="submission" date="2018-07" db="EMBL/GenBank/DDBJ databases">
        <title>A high quality draft genome assembly of the barn swallow (H. rustica rustica).</title>
        <authorList>
            <person name="Formenti G."/>
            <person name="Chiara M."/>
            <person name="Poveda L."/>
            <person name="Francoijs K.-J."/>
            <person name="Bonisoli-Alquati A."/>
            <person name="Canova L."/>
            <person name="Gianfranceschi L."/>
            <person name="Horner D.S."/>
            <person name="Saino N."/>
        </authorList>
    </citation>
    <scope>NUCLEOTIDE SEQUENCE [LARGE SCALE GENOMIC DNA]</scope>
    <source>
        <strain evidence="9">Chelidonia</strain>
        <tissue evidence="9">Blood</tissue>
    </source>
</reference>
<dbReference type="Pfam" id="PF00053">
    <property type="entry name" value="EGF_laminin"/>
    <property type="match status" value="2"/>
</dbReference>
<dbReference type="SMART" id="SM00181">
    <property type="entry name" value="EGF"/>
    <property type="match status" value="6"/>
</dbReference>
<feature type="compositionally biased region" description="Basic and acidic residues" evidence="6">
    <location>
        <begin position="690"/>
        <end position="702"/>
    </location>
</feature>
<feature type="region of interest" description="Disordered" evidence="6">
    <location>
        <begin position="662"/>
        <end position="800"/>
    </location>
</feature>
<accession>A0A3M0KC37</accession>
<keyword evidence="3" id="KW-0677">Repeat</keyword>
<feature type="compositionally biased region" description="Basic and acidic residues" evidence="6">
    <location>
        <begin position="761"/>
        <end position="775"/>
    </location>
</feature>
<dbReference type="AlphaFoldDB" id="A0A3M0KC37"/>